<gene>
    <name evidence="1" type="ORF">A3L14_08865</name>
</gene>
<keyword evidence="2" id="KW-1185">Reference proteome</keyword>
<evidence type="ECO:0000313" key="1">
    <source>
        <dbReference type="EMBL" id="ASJ12990.1"/>
    </source>
</evidence>
<dbReference type="AlphaFoldDB" id="A0A2Z2MXS1"/>
<protein>
    <submittedName>
        <fullName evidence="1">Uncharacterized protein</fullName>
    </submittedName>
</protein>
<accession>A0A2Z2MXS1</accession>
<dbReference type="KEGG" id="ttd:A3L14_08865"/>
<organism evidence="1 2">
    <name type="scientific">Thermococcus thioreducens</name>
    <dbReference type="NCBI Taxonomy" id="277988"/>
    <lineage>
        <taxon>Archaea</taxon>
        <taxon>Methanobacteriati</taxon>
        <taxon>Methanobacteriota</taxon>
        <taxon>Thermococci</taxon>
        <taxon>Thermococcales</taxon>
        <taxon>Thermococcaceae</taxon>
        <taxon>Thermococcus</taxon>
    </lineage>
</organism>
<reference evidence="1 2" key="1">
    <citation type="submission" date="2016-04" db="EMBL/GenBank/DDBJ databases">
        <title>Complete genome sequence of Thermococcus thioreducens type strain OGL-20P.</title>
        <authorList>
            <person name="Oger P.M."/>
        </authorList>
    </citation>
    <scope>NUCLEOTIDE SEQUENCE [LARGE SCALE GENOMIC DNA]</scope>
    <source>
        <strain evidence="1 2">OGL-20P</strain>
    </source>
</reference>
<proteinExistence type="predicted"/>
<name>A0A2Z2MXS1_9EURY</name>
<evidence type="ECO:0000313" key="2">
    <source>
        <dbReference type="Proteomes" id="UP000250136"/>
    </source>
</evidence>
<dbReference type="EMBL" id="CP015105">
    <property type="protein sequence ID" value="ASJ12990.1"/>
    <property type="molecule type" value="Genomic_DNA"/>
</dbReference>
<dbReference type="Proteomes" id="UP000250136">
    <property type="component" value="Chromosome"/>
</dbReference>
<sequence length="94" mass="10919">MRRKLLSVLLLGVLVLGSFGSASIVKDSNDKACQPVNYWVFENGQWVQKSEPRVWRYCQEPEKARGFEGFAFKEMPYGLFKKRTQWLCTKLQGI</sequence>